<dbReference type="Pfam" id="PF02709">
    <property type="entry name" value="Glyco_transf_7C"/>
    <property type="match status" value="1"/>
</dbReference>
<reference evidence="17 18" key="1">
    <citation type="journal article" date="2023" name="bioRxiv">
        <title>Conserved and derived expression patterns and positive selection on dental genes reveal complex evolutionary context of ever-growing rodent molars.</title>
        <authorList>
            <person name="Calamari Z.T."/>
            <person name="Song A."/>
            <person name="Cohen E."/>
            <person name="Akter M."/>
            <person name="Roy R.D."/>
            <person name="Hallikas O."/>
            <person name="Christensen M.M."/>
            <person name="Li P."/>
            <person name="Marangoni P."/>
            <person name="Jernvall J."/>
            <person name="Klein O.D."/>
        </authorList>
    </citation>
    <scope>NUCLEOTIDE SEQUENCE [LARGE SCALE GENOMIC DNA]</scope>
    <source>
        <strain evidence="17">V071</strain>
    </source>
</reference>
<dbReference type="SUPFAM" id="SSF53448">
    <property type="entry name" value="Nucleotide-diphospho-sugar transferases"/>
    <property type="match status" value="1"/>
</dbReference>
<feature type="domain" description="Galactosyltransferase C-terminal" evidence="15">
    <location>
        <begin position="571"/>
        <end position="642"/>
    </location>
</feature>
<keyword evidence="10" id="KW-0333">Golgi apparatus</keyword>
<evidence type="ECO:0000313" key="18">
    <source>
        <dbReference type="Proteomes" id="UP001488838"/>
    </source>
</evidence>
<keyword evidence="12" id="KW-0325">Glycoprotein</keyword>
<proteinExistence type="inferred from homology"/>
<dbReference type="GO" id="GO:0000139">
    <property type="term" value="C:Golgi membrane"/>
    <property type="evidence" value="ECO:0007669"/>
    <property type="project" value="UniProtKB-SubCell"/>
</dbReference>
<protein>
    <recommendedName>
        <fullName evidence="19">Beta-1,4-galactosyltransferase 4</fullName>
    </recommendedName>
</protein>
<keyword evidence="9" id="KW-1133">Transmembrane helix</keyword>
<keyword evidence="5" id="KW-0328">Glycosyltransferase</keyword>
<name>A0AAW0JIL1_MYOGA</name>
<evidence type="ECO:0000259" key="15">
    <source>
        <dbReference type="Pfam" id="PF02709"/>
    </source>
</evidence>
<evidence type="ECO:0000256" key="6">
    <source>
        <dbReference type="ARBA" id="ARBA00022679"/>
    </source>
</evidence>
<keyword evidence="8" id="KW-0735">Signal-anchor</keyword>
<comment type="caution">
    <text evidence="17">The sequence shown here is derived from an EMBL/GenBank/DDBJ whole genome shotgun (WGS) entry which is preliminary data.</text>
</comment>
<comment type="subcellular location">
    <subcellularLocation>
        <location evidence="2">Golgi apparatus membrane</location>
        <topology evidence="2">Single-pass type II membrane protein</topology>
    </subcellularLocation>
</comment>
<evidence type="ECO:0000256" key="5">
    <source>
        <dbReference type="ARBA" id="ARBA00022676"/>
    </source>
</evidence>
<keyword evidence="13" id="KW-0464">Manganese</keyword>
<evidence type="ECO:0000256" key="2">
    <source>
        <dbReference type="ARBA" id="ARBA00004323"/>
    </source>
</evidence>
<dbReference type="PANTHER" id="PTHR19300">
    <property type="entry name" value="BETA-1,4-GALACTOSYLTRANSFERASE"/>
    <property type="match status" value="1"/>
</dbReference>
<comment type="similarity">
    <text evidence="4">Belongs to the glycosyltransferase 7 family.</text>
</comment>
<dbReference type="GO" id="GO:0005975">
    <property type="term" value="P:carbohydrate metabolic process"/>
    <property type="evidence" value="ECO:0007669"/>
    <property type="project" value="InterPro"/>
</dbReference>
<keyword evidence="18" id="KW-1185">Reference proteome</keyword>
<accession>A0AAW0JIL1</accession>
<evidence type="ECO:0000256" key="12">
    <source>
        <dbReference type="ARBA" id="ARBA00023180"/>
    </source>
</evidence>
<evidence type="ECO:0000256" key="11">
    <source>
        <dbReference type="ARBA" id="ARBA00023136"/>
    </source>
</evidence>
<dbReference type="GO" id="GO:0008378">
    <property type="term" value="F:galactosyltransferase activity"/>
    <property type="evidence" value="ECO:0007669"/>
    <property type="project" value="TreeGrafter"/>
</dbReference>
<feature type="non-terminal residue" evidence="17">
    <location>
        <position position="1"/>
    </location>
</feature>
<dbReference type="InterPro" id="IPR027995">
    <property type="entry name" value="Galactosyl_T_N"/>
</dbReference>
<dbReference type="PRINTS" id="PR02050">
    <property type="entry name" value="B14GALTRFASE"/>
</dbReference>
<dbReference type="Proteomes" id="UP001488838">
    <property type="component" value="Unassembled WGS sequence"/>
</dbReference>
<evidence type="ECO:0000256" key="9">
    <source>
        <dbReference type="ARBA" id="ARBA00022989"/>
    </source>
</evidence>
<evidence type="ECO:0000256" key="3">
    <source>
        <dbReference type="ARBA" id="ARBA00004922"/>
    </source>
</evidence>
<dbReference type="AlphaFoldDB" id="A0AAW0JIL1"/>
<feature type="region of interest" description="Disordered" evidence="14">
    <location>
        <begin position="1"/>
        <end position="24"/>
    </location>
</feature>
<dbReference type="InterPro" id="IPR027791">
    <property type="entry name" value="Galactosyl_T_C"/>
</dbReference>
<sequence>VPVTSPGMECETRQGPSSQAAESPCSALWGWPGRPVAPSPWGTGQTRLPMALCARRSRGCRAASWRRNPRGTSPGLLLTTSPSPGGLKVAASGVSKPGRSSAAARSERSSPGCGPAEAEIRITHKIRAMGCNPPCLLPYRLRLLLFFTLCLTVVGWATSNYFVGPIQVIPKAKDFMASFHKVIPLGKKETLAHDAIIEKAELDNCPSVSPNLRGQSKLIFKPDLTLEEVQAENPRVSRGRCHPEGCRALQRVAILIPHRNREKHLIYLLEHLHPFLQRQQLDYGIYIIHQTGSKKFNRAKLLNVGYLEALKEENWDCFIFHDVDLVPENDFNLYMCGDQPKHLVVGRNSTGYRVLLCDQGCYVSRQWKDEIRKKKDLPQPWQEAQRQRQRRAECNLSIAKVLTLQDLWHDLPLSPSVLTAVPRMLRSSCSLLFSVISATLGASSAHNCRVICSHRCLVRLDPVSASFACWPKAQEHLRFTLRIIHRLVLRTKLLSSHSLFIKGTEFRTVAQADSSGQWVGVDFCRKHSKMEICRVSTLAAWPGTVCLLIHTASLPREKDQLLPFVGLAFGMKSLTDRLRYSKYFGGVTALSREQFFKVNGFSNNYWGWGGEDDDLRLRVELHKMKISRPDPDVGKYTMIFHTRDKGNEVNVDRMKLLNQMSRVWKTDGLSSCSYRLLSVEHNPLYINITVDFWTALLVMWNVEPSYKTAFLVVLIPT</sequence>
<evidence type="ECO:0000256" key="13">
    <source>
        <dbReference type="ARBA" id="ARBA00023211"/>
    </source>
</evidence>
<dbReference type="EMBL" id="JBBHLL010000034">
    <property type="protein sequence ID" value="KAK7826530.1"/>
    <property type="molecule type" value="Genomic_DNA"/>
</dbReference>
<evidence type="ECO:0008006" key="19">
    <source>
        <dbReference type="Google" id="ProtNLM"/>
    </source>
</evidence>
<dbReference type="Gene3D" id="3.90.550.10">
    <property type="entry name" value="Spore Coat Polysaccharide Biosynthesis Protein SpsA, Chain A"/>
    <property type="match status" value="2"/>
</dbReference>
<comment type="cofactor">
    <cofactor evidence="1">
        <name>Mn(2+)</name>
        <dbReference type="ChEBI" id="CHEBI:29035"/>
    </cofactor>
</comment>
<evidence type="ECO:0000313" key="17">
    <source>
        <dbReference type="EMBL" id="KAK7826530.1"/>
    </source>
</evidence>
<evidence type="ECO:0000256" key="14">
    <source>
        <dbReference type="SAM" id="MobiDB-lite"/>
    </source>
</evidence>
<keyword evidence="11" id="KW-0472">Membrane</keyword>
<evidence type="ECO:0000256" key="7">
    <source>
        <dbReference type="ARBA" id="ARBA00022692"/>
    </source>
</evidence>
<gene>
    <name evidence="17" type="ORF">U0070_017111</name>
</gene>
<evidence type="ECO:0000259" key="16">
    <source>
        <dbReference type="Pfam" id="PF13733"/>
    </source>
</evidence>
<evidence type="ECO:0000256" key="1">
    <source>
        <dbReference type="ARBA" id="ARBA00001936"/>
    </source>
</evidence>
<feature type="non-terminal residue" evidence="17">
    <location>
        <position position="717"/>
    </location>
</feature>
<feature type="domain" description="Galactosyltransferase N-terminal" evidence="16">
    <location>
        <begin position="205"/>
        <end position="336"/>
    </location>
</feature>
<organism evidence="17 18">
    <name type="scientific">Myodes glareolus</name>
    <name type="common">Bank vole</name>
    <name type="synonym">Clethrionomys glareolus</name>
    <dbReference type="NCBI Taxonomy" id="447135"/>
    <lineage>
        <taxon>Eukaryota</taxon>
        <taxon>Metazoa</taxon>
        <taxon>Chordata</taxon>
        <taxon>Craniata</taxon>
        <taxon>Vertebrata</taxon>
        <taxon>Euteleostomi</taxon>
        <taxon>Mammalia</taxon>
        <taxon>Eutheria</taxon>
        <taxon>Euarchontoglires</taxon>
        <taxon>Glires</taxon>
        <taxon>Rodentia</taxon>
        <taxon>Myomorpha</taxon>
        <taxon>Muroidea</taxon>
        <taxon>Cricetidae</taxon>
        <taxon>Arvicolinae</taxon>
        <taxon>Myodes</taxon>
    </lineage>
</organism>
<dbReference type="InterPro" id="IPR003859">
    <property type="entry name" value="Galactosyl_T"/>
</dbReference>
<feature type="region of interest" description="Disordered" evidence="14">
    <location>
        <begin position="63"/>
        <end position="114"/>
    </location>
</feature>
<dbReference type="Pfam" id="PF13733">
    <property type="entry name" value="Glyco_transf_7N"/>
    <property type="match status" value="1"/>
</dbReference>
<evidence type="ECO:0000256" key="8">
    <source>
        <dbReference type="ARBA" id="ARBA00022968"/>
    </source>
</evidence>
<keyword evidence="6" id="KW-0808">Transferase</keyword>
<dbReference type="InterPro" id="IPR029044">
    <property type="entry name" value="Nucleotide-diphossugar_trans"/>
</dbReference>
<keyword evidence="7" id="KW-0812">Transmembrane</keyword>
<dbReference type="PANTHER" id="PTHR19300:SF9">
    <property type="entry name" value="BETA-1,4-GALACTOSYLTRANSFERASE 4"/>
    <property type="match status" value="1"/>
</dbReference>
<evidence type="ECO:0000256" key="4">
    <source>
        <dbReference type="ARBA" id="ARBA00005735"/>
    </source>
</evidence>
<comment type="pathway">
    <text evidence="3">Protein modification; protein glycosylation.</text>
</comment>
<evidence type="ECO:0000256" key="10">
    <source>
        <dbReference type="ARBA" id="ARBA00023034"/>
    </source>
</evidence>